<evidence type="ECO:0000256" key="8">
    <source>
        <dbReference type="SAM" id="Phobius"/>
    </source>
</evidence>
<reference evidence="9" key="1">
    <citation type="submission" date="2019-03" db="EMBL/GenBank/DDBJ databases">
        <authorList>
            <person name="Warren W.C."/>
            <person name="Johnson G.S."/>
        </authorList>
    </citation>
    <scope>NUCLEOTIDE SEQUENCE [LARGE SCALE GENOMIC DNA]</scope>
    <source>
        <strain evidence="9">Basenji</strain>
    </source>
</reference>
<keyword evidence="5 8" id="KW-1133">Transmembrane helix</keyword>
<dbReference type="GO" id="GO:0016020">
    <property type="term" value="C:membrane"/>
    <property type="evidence" value="ECO:0007669"/>
    <property type="project" value="UniProtKB-SubCell"/>
</dbReference>
<dbReference type="PANTHER" id="PTHR15076:SF4">
    <property type="entry name" value="GLYCOPROTEIN XG"/>
    <property type="match status" value="1"/>
</dbReference>
<feature type="transmembrane region" description="Helical" evidence="8">
    <location>
        <begin position="242"/>
        <end position="262"/>
    </location>
</feature>
<gene>
    <name evidence="9" type="primary">XG</name>
</gene>
<dbReference type="PANTHER" id="PTHR15076">
    <property type="entry name" value="CD99/MIC2 PROTEIN RELATED"/>
    <property type="match status" value="1"/>
</dbReference>
<feature type="compositionally biased region" description="Pro residues" evidence="7">
    <location>
        <begin position="151"/>
        <end position="163"/>
    </location>
</feature>
<feature type="compositionally biased region" description="Gly residues" evidence="7">
    <location>
        <begin position="192"/>
        <end position="213"/>
    </location>
</feature>
<comment type="subcellular location">
    <subcellularLocation>
        <location evidence="1">Membrane</location>
        <topology evidence="1">Single-pass type I membrane protein</topology>
    </subcellularLocation>
</comment>
<evidence type="ECO:0000256" key="4">
    <source>
        <dbReference type="ARBA" id="ARBA00022729"/>
    </source>
</evidence>
<evidence type="ECO:0000256" key="3">
    <source>
        <dbReference type="ARBA" id="ARBA00022692"/>
    </source>
</evidence>
<keyword evidence="6 8" id="KW-0472">Membrane</keyword>
<keyword evidence="3 8" id="KW-0812">Transmembrane</keyword>
<evidence type="ECO:0008006" key="11">
    <source>
        <dbReference type="Google" id="ProtNLM"/>
    </source>
</evidence>
<feature type="compositionally biased region" description="Pro residues" evidence="7">
    <location>
        <begin position="128"/>
        <end position="140"/>
    </location>
</feature>
<dbReference type="InterPro" id="IPR022078">
    <property type="entry name" value="CD99L2"/>
</dbReference>
<evidence type="ECO:0000256" key="6">
    <source>
        <dbReference type="ARBA" id="ARBA00023136"/>
    </source>
</evidence>
<organism evidence="9 10">
    <name type="scientific">Canis lupus familiaris</name>
    <name type="common">Dog</name>
    <name type="synonym">Canis familiaris</name>
    <dbReference type="NCBI Taxonomy" id="9615"/>
    <lineage>
        <taxon>Eukaryota</taxon>
        <taxon>Metazoa</taxon>
        <taxon>Chordata</taxon>
        <taxon>Craniata</taxon>
        <taxon>Vertebrata</taxon>
        <taxon>Euteleostomi</taxon>
        <taxon>Mammalia</taxon>
        <taxon>Eutheria</taxon>
        <taxon>Laurasiatheria</taxon>
        <taxon>Carnivora</taxon>
        <taxon>Caniformia</taxon>
        <taxon>Canidae</taxon>
        <taxon>Canis</taxon>
    </lineage>
</organism>
<evidence type="ECO:0000256" key="5">
    <source>
        <dbReference type="ARBA" id="ARBA00022989"/>
    </source>
</evidence>
<proteinExistence type="inferred from homology"/>
<dbReference type="AlphaFoldDB" id="A0A8C0N3G0"/>
<evidence type="ECO:0000313" key="9">
    <source>
        <dbReference type="Ensembl" id="ENSCAFP00030018575.1"/>
    </source>
</evidence>
<dbReference type="Ensembl" id="ENSCAFT00030021312.1">
    <property type="protein sequence ID" value="ENSCAFP00030018575.1"/>
    <property type="gene ID" value="ENSCAFG00030011415.1"/>
</dbReference>
<evidence type="ECO:0000256" key="7">
    <source>
        <dbReference type="SAM" id="MobiDB-lite"/>
    </source>
</evidence>
<sequence length="279" mass="30040">MVLAKLASLQVCRVSLHRLQKGWALTYVLMSRADPLAKFLPPPPVTLPSSWGRLVAIDRNRVPFSPLPTQWDVCSKHEIGDLESTPCIRVLMVPSVTFGHVVNDLLNSFSLCCFTEPTKKPSSDLYPKPRPPYQPQPQPGMPDHGGGIYPRPRPPPPPRPRPQPGISDGGGGYFGNTDPHDGRYPPRPKPPAGGGGGYYPGNDGYGGTHGGGRPRPKTYGNTYGGDGHSTYGNPQGNTVAKIVSPIVSVLVVTLVGAAAGYCQRNRRRNCFTPNEPAHV</sequence>
<feature type="region of interest" description="Disordered" evidence="7">
    <location>
        <begin position="119"/>
        <end position="231"/>
    </location>
</feature>
<protein>
    <recommendedName>
        <fullName evidence="11">Glycoprotein Xg</fullName>
    </recommendedName>
</protein>
<evidence type="ECO:0000256" key="2">
    <source>
        <dbReference type="ARBA" id="ARBA00008763"/>
    </source>
</evidence>
<evidence type="ECO:0000256" key="1">
    <source>
        <dbReference type="ARBA" id="ARBA00004479"/>
    </source>
</evidence>
<evidence type="ECO:0000313" key="10">
    <source>
        <dbReference type="Proteomes" id="UP000694429"/>
    </source>
</evidence>
<reference evidence="9" key="2">
    <citation type="submission" date="2025-08" db="UniProtKB">
        <authorList>
            <consortium name="Ensembl"/>
        </authorList>
    </citation>
    <scope>IDENTIFICATION</scope>
</reference>
<keyword evidence="4" id="KW-0732">Signal</keyword>
<accession>A0A8C0N3G0</accession>
<dbReference type="Proteomes" id="UP000694429">
    <property type="component" value="Chromosome X"/>
</dbReference>
<comment type="similarity">
    <text evidence="2">Belongs to the CD99 family.</text>
</comment>
<name>A0A8C0N3G0_CANLF</name>